<accession>A0ABW1E9E1</accession>
<evidence type="ECO:0000313" key="12">
    <source>
        <dbReference type="EMBL" id="MFC5860865.1"/>
    </source>
</evidence>
<evidence type="ECO:0000256" key="8">
    <source>
        <dbReference type="ARBA" id="ARBA00022989"/>
    </source>
</evidence>
<dbReference type="PANTHER" id="PTHR33446:SF2">
    <property type="entry name" value="PROTEIN TONB"/>
    <property type="match status" value="1"/>
</dbReference>
<evidence type="ECO:0000256" key="9">
    <source>
        <dbReference type="ARBA" id="ARBA00023136"/>
    </source>
</evidence>
<keyword evidence="4" id="KW-1003">Cell membrane</keyword>
<keyword evidence="6" id="KW-0812">Transmembrane</keyword>
<keyword evidence="9" id="KW-0472">Membrane</keyword>
<dbReference type="Proteomes" id="UP001596091">
    <property type="component" value="Unassembled WGS sequence"/>
</dbReference>
<evidence type="ECO:0000313" key="13">
    <source>
        <dbReference type="Proteomes" id="UP001596091"/>
    </source>
</evidence>
<protein>
    <submittedName>
        <fullName evidence="12">Energy transducer TonB</fullName>
    </submittedName>
</protein>
<feature type="region of interest" description="Disordered" evidence="10">
    <location>
        <begin position="69"/>
        <end position="110"/>
    </location>
</feature>
<organism evidence="12 13">
    <name type="scientific">Acidicapsa dinghuensis</name>
    <dbReference type="NCBI Taxonomy" id="2218256"/>
    <lineage>
        <taxon>Bacteria</taxon>
        <taxon>Pseudomonadati</taxon>
        <taxon>Acidobacteriota</taxon>
        <taxon>Terriglobia</taxon>
        <taxon>Terriglobales</taxon>
        <taxon>Acidobacteriaceae</taxon>
        <taxon>Acidicapsa</taxon>
    </lineage>
</organism>
<evidence type="ECO:0000256" key="4">
    <source>
        <dbReference type="ARBA" id="ARBA00022475"/>
    </source>
</evidence>
<name>A0ABW1E9E1_9BACT</name>
<dbReference type="Gene3D" id="3.30.1150.10">
    <property type="match status" value="1"/>
</dbReference>
<reference evidence="13" key="1">
    <citation type="journal article" date="2019" name="Int. J. Syst. Evol. Microbiol.">
        <title>The Global Catalogue of Microorganisms (GCM) 10K type strain sequencing project: providing services to taxonomists for standard genome sequencing and annotation.</title>
        <authorList>
            <consortium name="The Broad Institute Genomics Platform"/>
            <consortium name="The Broad Institute Genome Sequencing Center for Infectious Disease"/>
            <person name="Wu L."/>
            <person name="Ma J."/>
        </authorList>
    </citation>
    <scope>NUCLEOTIDE SEQUENCE [LARGE SCALE GENOMIC DNA]</scope>
    <source>
        <strain evidence="13">JCM 4087</strain>
    </source>
</reference>
<evidence type="ECO:0000259" key="11">
    <source>
        <dbReference type="Pfam" id="PF03544"/>
    </source>
</evidence>
<keyword evidence="8" id="KW-1133">Transmembrane helix</keyword>
<evidence type="ECO:0000256" key="3">
    <source>
        <dbReference type="ARBA" id="ARBA00022448"/>
    </source>
</evidence>
<dbReference type="RefSeq" id="WP_263334968.1">
    <property type="nucleotide sequence ID" value="NZ_JAGSYH010000002.1"/>
</dbReference>
<keyword evidence="5" id="KW-0997">Cell inner membrane</keyword>
<evidence type="ECO:0000256" key="5">
    <source>
        <dbReference type="ARBA" id="ARBA00022519"/>
    </source>
</evidence>
<comment type="similarity">
    <text evidence="2">Belongs to the TonB family.</text>
</comment>
<gene>
    <name evidence="12" type="ORF">ACFPT7_01005</name>
</gene>
<keyword evidence="7" id="KW-0653">Protein transport</keyword>
<feature type="compositionally biased region" description="Basic and acidic residues" evidence="10">
    <location>
        <begin position="72"/>
        <end position="90"/>
    </location>
</feature>
<comment type="subcellular location">
    <subcellularLocation>
        <location evidence="1">Cell inner membrane</location>
        <topology evidence="1">Single-pass membrane protein</topology>
        <orientation evidence="1">Periplasmic side</orientation>
    </subcellularLocation>
</comment>
<feature type="domain" description="TonB C-terminal" evidence="11">
    <location>
        <begin position="140"/>
        <end position="204"/>
    </location>
</feature>
<sequence>MQGFIFRAWKFVAQNRGTVLSAVLHLSVLLFLGTGVIRTAQIAPYRLPGTDKGNTVLVYFSPGSLQAVASENKSKSPDKAKPTSIEKNKTEAPQTHLATPTKADPGVGGAVESGLGEGDITIALESYFPAPQPDLSTMPAGTKGDVVLDAVIDETGKVSKLTLLKGLGAPIDNAVIATVEQWRYTPAKKDGVPVPSERELHFHYERG</sequence>
<dbReference type="PANTHER" id="PTHR33446">
    <property type="entry name" value="PROTEIN TONB-RELATED"/>
    <property type="match status" value="1"/>
</dbReference>
<dbReference type="InterPro" id="IPR051045">
    <property type="entry name" value="TonB-dependent_transducer"/>
</dbReference>
<dbReference type="InterPro" id="IPR006260">
    <property type="entry name" value="TonB/TolA_C"/>
</dbReference>
<evidence type="ECO:0000256" key="1">
    <source>
        <dbReference type="ARBA" id="ARBA00004383"/>
    </source>
</evidence>
<dbReference type="InterPro" id="IPR037682">
    <property type="entry name" value="TonB_C"/>
</dbReference>
<dbReference type="EMBL" id="JBHSPH010000001">
    <property type="protein sequence ID" value="MFC5860865.1"/>
    <property type="molecule type" value="Genomic_DNA"/>
</dbReference>
<evidence type="ECO:0000256" key="10">
    <source>
        <dbReference type="SAM" id="MobiDB-lite"/>
    </source>
</evidence>
<dbReference type="NCBIfam" id="TIGR01352">
    <property type="entry name" value="tonB_Cterm"/>
    <property type="match status" value="1"/>
</dbReference>
<proteinExistence type="inferred from homology"/>
<evidence type="ECO:0000256" key="2">
    <source>
        <dbReference type="ARBA" id="ARBA00006555"/>
    </source>
</evidence>
<comment type="caution">
    <text evidence="12">The sequence shown here is derived from an EMBL/GenBank/DDBJ whole genome shotgun (WGS) entry which is preliminary data.</text>
</comment>
<evidence type="ECO:0000256" key="6">
    <source>
        <dbReference type="ARBA" id="ARBA00022692"/>
    </source>
</evidence>
<dbReference type="Pfam" id="PF03544">
    <property type="entry name" value="TonB_C"/>
    <property type="match status" value="1"/>
</dbReference>
<evidence type="ECO:0000256" key="7">
    <source>
        <dbReference type="ARBA" id="ARBA00022927"/>
    </source>
</evidence>
<keyword evidence="3" id="KW-0813">Transport</keyword>
<dbReference type="SUPFAM" id="SSF74653">
    <property type="entry name" value="TolA/TonB C-terminal domain"/>
    <property type="match status" value="1"/>
</dbReference>
<keyword evidence="13" id="KW-1185">Reference proteome</keyword>